<evidence type="ECO:0000256" key="1">
    <source>
        <dbReference type="SAM" id="MobiDB-lite"/>
    </source>
</evidence>
<dbReference type="PANTHER" id="PTHR23150:SF19">
    <property type="entry name" value="FORMYLGLYCINE-GENERATING ENZYME"/>
    <property type="match status" value="1"/>
</dbReference>
<feature type="region of interest" description="Disordered" evidence="1">
    <location>
        <begin position="1"/>
        <end position="67"/>
    </location>
</feature>
<reference evidence="4" key="1">
    <citation type="journal article" date="2019" name="Int. J. Syst. Evol. Microbiol.">
        <title>The Global Catalogue of Microorganisms (GCM) 10K type strain sequencing project: providing services to taxonomists for standard genome sequencing and annotation.</title>
        <authorList>
            <consortium name="The Broad Institute Genomics Platform"/>
            <consortium name="The Broad Institute Genome Sequencing Center for Infectious Disease"/>
            <person name="Wu L."/>
            <person name="Ma J."/>
        </authorList>
    </citation>
    <scope>NUCLEOTIDE SEQUENCE [LARGE SCALE GENOMIC DNA]</scope>
    <source>
        <strain evidence="4">CGMCC 4.7357</strain>
    </source>
</reference>
<comment type="caution">
    <text evidence="3">The sequence shown here is derived from an EMBL/GenBank/DDBJ whole genome shotgun (WGS) entry which is preliminary data.</text>
</comment>
<dbReference type="Gene3D" id="3.90.1580.10">
    <property type="entry name" value="paralog of FGE (formylglycine-generating enzyme)"/>
    <property type="match status" value="1"/>
</dbReference>
<dbReference type="InterPro" id="IPR042095">
    <property type="entry name" value="SUMF_sf"/>
</dbReference>
<evidence type="ECO:0000313" key="4">
    <source>
        <dbReference type="Proteomes" id="UP001595997"/>
    </source>
</evidence>
<proteinExistence type="predicted"/>
<feature type="domain" description="Sulfatase-modifying factor enzyme-like" evidence="2">
    <location>
        <begin position="69"/>
        <end position="340"/>
    </location>
</feature>
<dbReference type="InterPro" id="IPR051043">
    <property type="entry name" value="Sulfatase_Mod_Factor_Kinase"/>
</dbReference>
<keyword evidence="4" id="KW-1185">Reference proteome</keyword>
<dbReference type="PANTHER" id="PTHR23150">
    <property type="entry name" value="SULFATASE MODIFYING FACTOR 1, 2"/>
    <property type="match status" value="1"/>
</dbReference>
<gene>
    <name evidence="3" type="ORF">ACFPA8_04410</name>
</gene>
<name>A0ABV9A705_9ACTN</name>
<dbReference type="EMBL" id="JBHSFH010000003">
    <property type="protein sequence ID" value="MFC4493376.1"/>
    <property type="molecule type" value="Genomic_DNA"/>
</dbReference>
<feature type="compositionally biased region" description="Basic and acidic residues" evidence="1">
    <location>
        <begin position="27"/>
        <end position="44"/>
    </location>
</feature>
<dbReference type="Pfam" id="PF03781">
    <property type="entry name" value="FGE-sulfatase"/>
    <property type="match status" value="1"/>
</dbReference>
<evidence type="ECO:0000259" key="2">
    <source>
        <dbReference type="Pfam" id="PF03781"/>
    </source>
</evidence>
<sequence length="341" mass="36890">MTGPPTRPGTPPACCTPARPPGSGDDADGRPPRDRTGRDRRREYGGTGASAGVRHELNGHEPQGGWRRLNGGRFRMGCEDGPYPADGEGPVRTVTLSPFTLAATAVTNAEFAAFAAATGHRSDAERFGWSFVFGGFLPRDFPPTRAAAATPWWRQVFGADWRHPEGPGSDLDGRLDHPVVHVSHNDALAYSSWAGARLPTEAEWEYAARGDLTDMPYPWGEQRDPGGTYRMNIWRGSFPDSNTAADGYAGTCPVDAFPANGYGLFNMTGNVWEWCADRFSADFHLDGPRADPQGPPEGDARVLRGGSHLCHESYCMRYRTSARMANTPESSSGNTGFRVAG</sequence>
<feature type="compositionally biased region" description="Pro residues" evidence="1">
    <location>
        <begin position="1"/>
        <end position="11"/>
    </location>
</feature>
<organism evidence="3 4">
    <name type="scientific">Streptomyces ovatisporus</name>
    <dbReference type="NCBI Taxonomy" id="1128682"/>
    <lineage>
        <taxon>Bacteria</taxon>
        <taxon>Bacillati</taxon>
        <taxon>Actinomycetota</taxon>
        <taxon>Actinomycetes</taxon>
        <taxon>Kitasatosporales</taxon>
        <taxon>Streptomycetaceae</taxon>
        <taxon>Streptomyces</taxon>
    </lineage>
</organism>
<evidence type="ECO:0000313" key="3">
    <source>
        <dbReference type="EMBL" id="MFC4493376.1"/>
    </source>
</evidence>
<dbReference type="InterPro" id="IPR016187">
    <property type="entry name" value="CTDL_fold"/>
</dbReference>
<dbReference type="Proteomes" id="UP001595997">
    <property type="component" value="Unassembled WGS sequence"/>
</dbReference>
<dbReference type="RefSeq" id="WP_386442494.1">
    <property type="nucleotide sequence ID" value="NZ_JBHSFH010000003.1"/>
</dbReference>
<accession>A0ABV9A705</accession>
<dbReference type="InterPro" id="IPR005532">
    <property type="entry name" value="SUMF_dom"/>
</dbReference>
<dbReference type="SUPFAM" id="SSF56436">
    <property type="entry name" value="C-type lectin-like"/>
    <property type="match status" value="1"/>
</dbReference>
<protein>
    <submittedName>
        <fullName evidence="3">Formylglycine-generating enzyme family protein</fullName>
    </submittedName>
</protein>
<feature type="compositionally biased region" description="Low complexity" evidence="1">
    <location>
        <begin position="12"/>
        <end position="24"/>
    </location>
</feature>